<feature type="domain" description="Methyltransferase type 11" evidence="1">
    <location>
        <begin position="99"/>
        <end position="193"/>
    </location>
</feature>
<dbReference type="GO" id="GO:0008757">
    <property type="term" value="F:S-adenosylmethionine-dependent methyltransferase activity"/>
    <property type="evidence" value="ECO:0007669"/>
    <property type="project" value="InterPro"/>
</dbReference>
<dbReference type="SUPFAM" id="SSF53335">
    <property type="entry name" value="S-adenosyl-L-methionine-dependent methyltransferases"/>
    <property type="match status" value="1"/>
</dbReference>
<dbReference type="InterPro" id="IPR013216">
    <property type="entry name" value="Methyltransf_11"/>
</dbReference>
<accession>Q0BR62</accession>
<dbReference type="GO" id="GO:0032259">
    <property type="term" value="P:methylation"/>
    <property type="evidence" value="ECO:0007669"/>
    <property type="project" value="UniProtKB-KW"/>
</dbReference>
<proteinExistence type="predicted"/>
<dbReference type="CDD" id="cd02440">
    <property type="entry name" value="AdoMet_MTases"/>
    <property type="match status" value="1"/>
</dbReference>
<evidence type="ECO:0000259" key="1">
    <source>
        <dbReference type="Pfam" id="PF08241"/>
    </source>
</evidence>
<keyword evidence="2" id="KW-0489">Methyltransferase</keyword>
<reference evidence="2 3" key="1">
    <citation type="journal article" date="2007" name="J. Bacteriol.">
        <title>Genome sequence analysis of the emerging human pathogenic acetic acid bacterium Granulibacter bethesdensis.</title>
        <authorList>
            <person name="Greenberg D.E."/>
            <person name="Porcella S.F."/>
            <person name="Zelazny A.M."/>
            <person name="Virtaneva K."/>
            <person name="Sturdevant D.E."/>
            <person name="Kupko J.J.III."/>
            <person name="Barbian K.D."/>
            <person name="Babar A."/>
            <person name="Dorward D.W."/>
            <person name="Holland S.M."/>
        </authorList>
    </citation>
    <scope>NUCLEOTIDE SEQUENCE [LARGE SCALE GENOMIC DNA]</scope>
    <source>
        <strain evidence="3">ATCC BAA-1260 / CGDNIH1</strain>
    </source>
</reference>
<dbReference type="Proteomes" id="UP000001963">
    <property type="component" value="Chromosome"/>
</dbReference>
<dbReference type="EC" id="2.1.1.-" evidence="2"/>
<name>Q0BR62_GRABC</name>
<dbReference type="KEGG" id="gbe:GbCGDNIH1_1792"/>
<dbReference type="InterPro" id="IPR029063">
    <property type="entry name" value="SAM-dependent_MTases_sf"/>
</dbReference>
<dbReference type="Pfam" id="PF08241">
    <property type="entry name" value="Methyltransf_11"/>
    <property type="match status" value="1"/>
</dbReference>
<evidence type="ECO:0000313" key="3">
    <source>
        <dbReference type="Proteomes" id="UP000001963"/>
    </source>
</evidence>
<gene>
    <name evidence="2" type="ordered locus">GbCGDNIH1_1792</name>
</gene>
<evidence type="ECO:0000313" key="2">
    <source>
        <dbReference type="EMBL" id="ABI62690.1"/>
    </source>
</evidence>
<keyword evidence="3" id="KW-1185">Reference proteome</keyword>
<dbReference type="Gene3D" id="3.40.50.150">
    <property type="entry name" value="Vaccinia Virus protein VP39"/>
    <property type="match status" value="1"/>
</dbReference>
<dbReference type="eggNOG" id="COG2227">
    <property type="taxonomic scope" value="Bacteria"/>
</dbReference>
<dbReference type="AlphaFoldDB" id="Q0BR62"/>
<dbReference type="EMBL" id="CP000394">
    <property type="protein sequence ID" value="ABI62690.1"/>
    <property type="molecule type" value="Genomic_DNA"/>
</dbReference>
<dbReference type="HOGENOM" id="CLU_088936_0_0_5"/>
<keyword evidence="2" id="KW-0808">Transferase</keyword>
<protein>
    <submittedName>
        <fullName evidence="2">Methyltransferase</fullName>
        <ecNumber evidence="2">2.1.1.-</ecNumber>
    </submittedName>
</protein>
<dbReference type="STRING" id="391165.GbCGDNIH1_1792"/>
<organism evidence="2 3">
    <name type="scientific">Granulibacter bethesdensis (strain ATCC BAA-1260 / CGDNIH1)</name>
    <dbReference type="NCBI Taxonomy" id="391165"/>
    <lineage>
        <taxon>Bacteria</taxon>
        <taxon>Pseudomonadati</taxon>
        <taxon>Pseudomonadota</taxon>
        <taxon>Alphaproteobacteria</taxon>
        <taxon>Acetobacterales</taxon>
        <taxon>Acetobacteraceae</taxon>
        <taxon>Granulibacter</taxon>
    </lineage>
</organism>
<sequence length="296" mass="32459">MVLCHSLTFCSASASHDRLRQSERFTGIIMTFSNSSPDNIVAYNQAAWDNLAAQDCEWSRPASPQTIAAALQGDWSVRLIPADMPEDWLGQVAGRNILCLASAGGQQAPILAAAGANVTVLDASEGQLEQDRRVAARDGLALSTIQGDMRDLSAFSDESFDVIFHPISNLYVPDVRPVWKECYRTLRKGGRLLASFYNPVVFVGDRDPQWREQGLIRPMHMIPYADTQDMEPGQLDAKVERGETLVFGHSLTDQIGGQTEAGFRIAGFAEARAPASRFVIDDYLPTFIATLALKPL</sequence>